<evidence type="ECO:0000256" key="6">
    <source>
        <dbReference type="ARBA" id="ARBA00039038"/>
    </source>
</evidence>
<comment type="similarity">
    <text evidence="2 10">Belongs to the cytochrome P450 family.</text>
</comment>
<comment type="cofactor">
    <cofactor evidence="1 9">
        <name>heme</name>
        <dbReference type="ChEBI" id="CHEBI:30413"/>
    </cofactor>
</comment>
<accession>A0AAD3DSA7</accession>
<evidence type="ECO:0000256" key="10">
    <source>
        <dbReference type="RuleBase" id="RU000461"/>
    </source>
</evidence>
<dbReference type="EC" id="1.14.19.41" evidence="6"/>
<dbReference type="SUPFAM" id="SSF48264">
    <property type="entry name" value="Cytochrome P450"/>
    <property type="match status" value="1"/>
</dbReference>
<reference evidence="11 12" key="1">
    <citation type="journal article" date="2021" name="Sci. Rep.">
        <title>Genome sequencing of the multicellular alga Astrephomene provides insights into convergent evolution of germ-soma differentiation.</title>
        <authorList>
            <person name="Yamashita S."/>
            <person name="Yamamoto K."/>
            <person name="Matsuzaki R."/>
            <person name="Suzuki S."/>
            <person name="Yamaguchi H."/>
            <person name="Hirooka S."/>
            <person name="Minakuchi Y."/>
            <person name="Miyagishima S."/>
            <person name="Kawachi M."/>
            <person name="Toyoda A."/>
            <person name="Nozaki H."/>
        </authorList>
    </citation>
    <scope>NUCLEOTIDE SEQUENCE [LARGE SCALE GENOMIC DNA]</scope>
    <source>
        <strain evidence="11 12">NIES-4017</strain>
    </source>
</reference>
<dbReference type="CDD" id="cd11082">
    <property type="entry name" value="CYP61_CYP710"/>
    <property type="match status" value="1"/>
</dbReference>
<dbReference type="Pfam" id="PF00067">
    <property type="entry name" value="p450"/>
    <property type="match status" value="1"/>
</dbReference>
<keyword evidence="12" id="KW-1185">Reference proteome</keyword>
<dbReference type="PANTHER" id="PTHR24286">
    <property type="entry name" value="CYTOCHROME P450 26"/>
    <property type="match status" value="1"/>
</dbReference>
<evidence type="ECO:0000313" key="12">
    <source>
        <dbReference type="Proteomes" id="UP001054857"/>
    </source>
</evidence>
<evidence type="ECO:0000256" key="9">
    <source>
        <dbReference type="PIRSR" id="PIRSR602401-1"/>
    </source>
</evidence>
<dbReference type="AlphaFoldDB" id="A0AAD3DSA7"/>
<dbReference type="PRINTS" id="PR00463">
    <property type="entry name" value="EP450I"/>
</dbReference>
<name>A0AAD3DSA7_9CHLO</name>
<keyword evidence="5 9" id="KW-0408">Iron</keyword>
<dbReference type="InterPro" id="IPR017972">
    <property type="entry name" value="Cyt_P450_CS"/>
</dbReference>
<keyword evidence="3 9" id="KW-0479">Metal-binding</keyword>
<dbReference type="EMBL" id="BMAR01000009">
    <property type="protein sequence ID" value="GFR45001.1"/>
    <property type="molecule type" value="Genomic_DNA"/>
</dbReference>
<feature type="binding site" description="axial binding residue" evidence="9">
    <location>
        <position position="471"/>
    </location>
    <ligand>
        <name>heme</name>
        <dbReference type="ChEBI" id="CHEBI:30413"/>
    </ligand>
    <ligandPart>
        <name>Fe</name>
        <dbReference type="ChEBI" id="CHEBI:18248"/>
    </ligandPart>
</feature>
<protein>
    <recommendedName>
        <fullName evidence="6">sterol 22-desaturase</fullName>
        <ecNumber evidence="6">1.14.19.41</ecNumber>
    </recommendedName>
    <alternativeName>
        <fullName evidence="7">C-22 sterol desaturase</fullName>
    </alternativeName>
</protein>
<sequence length="532" mass="59330">MNVTGVVDDGMLAGNMADLLARMGCSSGSIAECMPSSSALIAAGGALALGYTLWEQAKFRWYRAFKKGGVMPGPSVVTPILGGIVEMVKDPYGFWEKQRQYSFPGMSWNSICGVFTIFVTDAALSRYVFSHNSEDSLLLCLHPNAEWILGGTNIAFMSGPEHKALRKSFLALFTRRALGLYVLKQDALIRKHFEDWLSMPGPVEVRPLIRDLNANTSQEVFMGPYLDDPQERAQFYESYRAMTDGFLAFPLMVPGTAVWKGRKGRFYIVKILTKAAARSKVRMAAGQEPECLLDFWTKQILSDMKDAADAGTEPPFYSDDKRIAETMMDFLFASQDASTASLVWTVTLMAEHPDVLARVREEQLRLRPDPSAPITGDVLNEMTYTRQVVKEILRFRPPAPMVPQRAQVPFKLTETYTAPKGSLIIPSVISACKQGYSEPDRFDPDRFGPERQEDIKFASNYLVFGHGPHYCVGKEYANNHLTVFLSLLSTSLDWSRVRSAESDEIKYLPTIYPGDSVFHMGRFGGKVGCKAV</sequence>
<comment type="catalytic activity">
    <reaction evidence="8">
        <text>5-dehydroepisterol + NADPH + O2 + H(+) = ergosta-5,7,22,24(28)-tetraen-3beta-ol + NADP(+) + 2 H2O</text>
        <dbReference type="Rhea" id="RHEA:33467"/>
        <dbReference type="ChEBI" id="CHEBI:15377"/>
        <dbReference type="ChEBI" id="CHEBI:15378"/>
        <dbReference type="ChEBI" id="CHEBI:15379"/>
        <dbReference type="ChEBI" id="CHEBI:18249"/>
        <dbReference type="ChEBI" id="CHEBI:52972"/>
        <dbReference type="ChEBI" id="CHEBI:57783"/>
        <dbReference type="ChEBI" id="CHEBI:58349"/>
        <dbReference type="EC" id="1.14.19.41"/>
    </reaction>
</comment>
<dbReference type="Gene3D" id="1.10.630.10">
    <property type="entry name" value="Cytochrome P450"/>
    <property type="match status" value="1"/>
</dbReference>
<dbReference type="PROSITE" id="PS00086">
    <property type="entry name" value="CYTOCHROME_P450"/>
    <property type="match status" value="1"/>
</dbReference>
<evidence type="ECO:0000256" key="1">
    <source>
        <dbReference type="ARBA" id="ARBA00001971"/>
    </source>
</evidence>
<dbReference type="GO" id="GO:0016125">
    <property type="term" value="P:sterol metabolic process"/>
    <property type="evidence" value="ECO:0007669"/>
    <property type="project" value="TreeGrafter"/>
</dbReference>
<evidence type="ECO:0000313" key="11">
    <source>
        <dbReference type="EMBL" id="GFR45001.1"/>
    </source>
</evidence>
<evidence type="ECO:0000256" key="8">
    <source>
        <dbReference type="ARBA" id="ARBA00047463"/>
    </source>
</evidence>
<evidence type="ECO:0000256" key="4">
    <source>
        <dbReference type="ARBA" id="ARBA00023002"/>
    </source>
</evidence>
<dbReference type="PRINTS" id="PR00385">
    <property type="entry name" value="P450"/>
</dbReference>
<dbReference type="PANTHER" id="PTHR24286:SF228">
    <property type="entry name" value="C-22 STEROL DESATURASE ERG5"/>
    <property type="match status" value="1"/>
</dbReference>
<dbReference type="FunFam" id="1.10.630.10:FF:000021">
    <property type="entry name" value="Cytochrome P450 61"/>
    <property type="match status" value="1"/>
</dbReference>
<evidence type="ECO:0000256" key="5">
    <source>
        <dbReference type="ARBA" id="ARBA00023004"/>
    </source>
</evidence>
<comment type="caution">
    <text evidence="11">The sequence shown here is derived from an EMBL/GenBank/DDBJ whole genome shotgun (WGS) entry which is preliminary data.</text>
</comment>
<evidence type="ECO:0000256" key="7">
    <source>
        <dbReference type="ARBA" id="ARBA00041546"/>
    </source>
</evidence>
<dbReference type="Proteomes" id="UP001054857">
    <property type="component" value="Unassembled WGS sequence"/>
</dbReference>
<keyword evidence="9 10" id="KW-0349">Heme</keyword>
<dbReference type="InterPro" id="IPR002401">
    <property type="entry name" value="Cyt_P450_E_grp-I"/>
</dbReference>
<dbReference type="GO" id="GO:0005506">
    <property type="term" value="F:iron ion binding"/>
    <property type="evidence" value="ECO:0007669"/>
    <property type="project" value="InterPro"/>
</dbReference>
<proteinExistence type="inferred from homology"/>
<gene>
    <name evidence="11" type="ORF">Agub_g6311</name>
</gene>
<dbReference type="InterPro" id="IPR036396">
    <property type="entry name" value="Cyt_P450_sf"/>
</dbReference>
<keyword evidence="4 10" id="KW-0560">Oxidoreductase</keyword>
<evidence type="ECO:0000256" key="3">
    <source>
        <dbReference type="ARBA" id="ARBA00022723"/>
    </source>
</evidence>
<keyword evidence="10" id="KW-0503">Monooxygenase</keyword>
<dbReference type="GO" id="GO:0020037">
    <property type="term" value="F:heme binding"/>
    <property type="evidence" value="ECO:0007669"/>
    <property type="project" value="InterPro"/>
</dbReference>
<dbReference type="GO" id="GO:0004497">
    <property type="term" value="F:monooxygenase activity"/>
    <property type="evidence" value="ECO:0007669"/>
    <property type="project" value="UniProtKB-KW"/>
</dbReference>
<dbReference type="InterPro" id="IPR001128">
    <property type="entry name" value="Cyt_P450"/>
</dbReference>
<dbReference type="GO" id="GO:0000249">
    <property type="term" value="F:C-22 sterol desaturase (NADPH) activity"/>
    <property type="evidence" value="ECO:0007669"/>
    <property type="project" value="UniProtKB-EC"/>
</dbReference>
<organism evidence="11 12">
    <name type="scientific">Astrephomene gubernaculifera</name>
    <dbReference type="NCBI Taxonomy" id="47775"/>
    <lineage>
        <taxon>Eukaryota</taxon>
        <taxon>Viridiplantae</taxon>
        <taxon>Chlorophyta</taxon>
        <taxon>core chlorophytes</taxon>
        <taxon>Chlorophyceae</taxon>
        <taxon>CS clade</taxon>
        <taxon>Chlamydomonadales</taxon>
        <taxon>Astrephomenaceae</taxon>
        <taxon>Astrephomene</taxon>
    </lineage>
</organism>
<evidence type="ECO:0000256" key="2">
    <source>
        <dbReference type="ARBA" id="ARBA00010617"/>
    </source>
</evidence>